<feature type="transmembrane region" description="Helical" evidence="1">
    <location>
        <begin position="18"/>
        <end position="36"/>
    </location>
</feature>
<gene>
    <name evidence="2" type="ORF">S01H1_41931</name>
</gene>
<protein>
    <recommendedName>
        <fullName evidence="3">Cell division protein FtsL</fullName>
    </recommendedName>
</protein>
<evidence type="ECO:0000313" key="2">
    <source>
        <dbReference type="EMBL" id="GAG02595.1"/>
    </source>
</evidence>
<proteinExistence type="predicted"/>
<keyword evidence="1" id="KW-1133">Transmembrane helix</keyword>
<dbReference type="Pfam" id="PF04977">
    <property type="entry name" value="DivIC"/>
    <property type="match status" value="1"/>
</dbReference>
<name>X0UAM5_9ZZZZ</name>
<dbReference type="InterPro" id="IPR007060">
    <property type="entry name" value="FtsL/DivIC"/>
</dbReference>
<dbReference type="AlphaFoldDB" id="X0UAM5"/>
<accession>X0UAM5</accession>
<sequence length="102" mass="11636">MTGVQATRKTIRWGRTHMILWISLVMLGLLFSLYTIRFLEIHRLNRDLATLKSGETLASAMQQELRSRLALKDDPATIELSAREQLGLIKPGEEKVIFIKGE</sequence>
<keyword evidence="1" id="KW-0812">Transmembrane</keyword>
<evidence type="ECO:0008006" key="3">
    <source>
        <dbReference type="Google" id="ProtNLM"/>
    </source>
</evidence>
<comment type="caution">
    <text evidence="2">The sequence shown here is derived from an EMBL/GenBank/DDBJ whole genome shotgun (WGS) entry which is preliminary data.</text>
</comment>
<evidence type="ECO:0000256" key="1">
    <source>
        <dbReference type="SAM" id="Phobius"/>
    </source>
</evidence>
<organism evidence="2">
    <name type="scientific">marine sediment metagenome</name>
    <dbReference type="NCBI Taxonomy" id="412755"/>
    <lineage>
        <taxon>unclassified sequences</taxon>
        <taxon>metagenomes</taxon>
        <taxon>ecological metagenomes</taxon>
    </lineage>
</organism>
<reference evidence="2" key="1">
    <citation type="journal article" date="2014" name="Front. Microbiol.">
        <title>High frequency of phylogenetically diverse reductive dehalogenase-homologous genes in deep subseafloor sedimentary metagenomes.</title>
        <authorList>
            <person name="Kawai M."/>
            <person name="Futagami T."/>
            <person name="Toyoda A."/>
            <person name="Takaki Y."/>
            <person name="Nishi S."/>
            <person name="Hori S."/>
            <person name="Arai W."/>
            <person name="Tsubouchi T."/>
            <person name="Morono Y."/>
            <person name="Uchiyama I."/>
            <person name="Ito T."/>
            <person name="Fujiyama A."/>
            <person name="Inagaki F."/>
            <person name="Takami H."/>
        </authorList>
    </citation>
    <scope>NUCLEOTIDE SEQUENCE</scope>
    <source>
        <strain evidence="2">Expedition CK06-06</strain>
    </source>
</reference>
<keyword evidence="1" id="KW-0472">Membrane</keyword>
<dbReference type="EMBL" id="BARS01026614">
    <property type="protein sequence ID" value="GAG02595.1"/>
    <property type="molecule type" value="Genomic_DNA"/>
</dbReference>